<evidence type="ECO:0000313" key="4">
    <source>
        <dbReference type="Proteomes" id="UP000577697"/>
    </source>
</evidence>
<proteinExistence type="predicted"/>
<name>A0AAC8YS32_AMIAI</name>
<dbReference type="AlphaFoldDB" id="A0AAC8YS32"/>
<evidence type="ECO:0000313" key="3">
    <source>
        <dbReference type="Proteomes" id="UP000075755"/>
    </source>
</evidence>
<dbReference type="Proteomes" id="UP000075755">
    <property type="component" value="Chromosome"/>
</dbReference>
<dbReference type="RefSeq" id="WP_157097112.1">
    <property type="nucleotide sequence ID" value="NZ_CP015005.1"/>
</dbReference>
<evidence type="ECO:0000313" key="1">
    <source>
        <dbReference type="EMBL" id="AMS43253.1"/>
    </source>
</evidence>
<keyword evidence="4" id="KW-1185">Reference proteome</keyword>
<dbReference type="KEGG" id="aak:AA2016_4338"/>
<gene>
    <name evidence="1" type="ORF">AA2016_4338</name>
    <name evidence="2" type="ORF">FHS67_002517</name>
</gene>
<dbReference type="EMBL" id="JACICB010000008">
    <property type="protein sequence ID" value="MBB3706197.1"/>
    <property type="molecule type" value="Genomic_DNA"/>
</dbReference>
<dbReference type="EMBL" id="CP015005">
    <property type="protein sequence ID" value="AMS43253.1"/>
    <property type="molecule type" value="Genomic_DNA"/>
</dbReference>
<dbReference type="Proteomes" id="UP000577697">
    <property type="component" value="Unassembled WGS sequence"/>
</dbReference>
<sequence length="461" mass="52651">MPTIFEYEAVHAVISRLAQMRQLWEDAAREYFEPSRFVVHLQSCITTGRSVTFILQKQKGSVAGFDDWYAPHRQKLAEDPIMRWSQQARNFIEKEGDLKTLSQVRGEIIVSYYEGPVTEWIPQALFASPFDFFRALPREITEIPFVQANGTLLIERRWVDDQLPDLEVLEALAHVYKRLAAVVDDFCRLLDVPAPDWLSEEPASMDALAMDRALYLSMRDGSAAGLRVLPKPDEKVRKKMLRKRYGKHEPLFRELRAANSFEELAHAQFNIARRLMTVDGYHEPFSYFFKGNQLTSLILSDHPDRATRYVMMRDLAKLAKIEGVDGYMLIAEAWMAKPTDSPTGFAADAPNRTEALTLIAGNSTGEVCYLWAPIERKRKQPSKVRRLGETQVEKGKAVFLLYPFQKEWGCVDNESYRAADKEAARRGFDGDIWVNLRAMSEDPGHTIGVTHEPSSEATHDS</sequence>
<reference evidence="2 4" key="2">
    <citation type="submission" date="2020-08" db="EMBL/GenBank/DDBJ databases">
        <title>Genomic Encyclopedia of Type Strains, Phase IV (KMG-IV): sequencing the most valuable type-strain genomes for metagenomic binning, comparative biology and taxonomic classification.</title>
        <authorList>
            <person name="Goeker M."/>
        </authorList>
    </citation>
    <scope>NUCLEOTIDE SEQUENCE [LARGE SCALE GENOMIC DNA]</scope>
    <source>
        <strain evidence="2 4">DSM 10368</strain>
    </source>
</reference>
<reference evidence="1 3" key="1">
    <citation type="submission" date="2016-03" db="EMBL/GenBank/DDBJ databases">
        <title>Complete genome of Aminobacter aminovorans KCTC 2477.</title>
        <authorList>
            <person name="Kim K.M."/>
        </authorList>
    </citation>
    <scope>NUCLEOTIDE SEQUENCE [LARGE SCALE GENOMIC DNA]</scope>
    <source>
        <strain evidence="1 3">KCTC 2477</strain>
    </source>
</reference>
<evidence type="ECO:0000313" key="2">
    <source>
        <dbReference type="EMBL" id="MBB3706197.1"/>
    </source>
</evidence>
<accession>A0AAC8YS32</accession>
<protein>
    <submittedName>
        <fullName evidence="1">Uncharacterized protein</fullName>
    </submittedName>
</protein>
<organism evidence="1 3">
    <name type="scientific">Aminobacter aminovorans</name>
    <name type="common">Chelatobacter heintzii</name>
    <dbReference type="NCBI Taxonomy" id="83263"/>
    <lineage>
        <taxon>Bacteria</taxon>
        <taxon>Pseudomonadati</taxon>
        <taxon>Pseudomonadota</taxon>
        <taxon>Alphaproteobacteria</taxon>
        <taxon>Hyphomicrobiales</taxon>
        <taxon>Phyllobacteriaceae</taxon>
        <taxon>Aminobacter</taxon>
    </lineage>
</organism>